<dbReference type="OrthoDB" id="8192384at2759"/>
<dbReference type="Pfam" id="PF21788">
    <property type="entry name" value="TNP-like_GBD"/>
    <property type="match status" value="1"/>
</dbReference>
<keyword evidence="3" id="KW-1185">Reference proteome</keyword>
<gene>
    <name evidence="2" type="ORF">Cfor_06440</name>
</gene>
<dbReference type="Proteomes" id="UP000502823">
    <property type="component" value="Unassembled WGS sequence"/>
</dbReference>
<protein>
    <recommendedName>
        <fullName evidence="1">Transposable element P transposase-like GTP-binding insertion domain-containing protein</fullName>
    </recommendedName>
</protein>
<dbReference type="InParanoid" id="A0A6L2PTJ4"/>
<feature type="domain" description="Transposable element P transposase-like GTP-binding insertion" evidence="1">
    <location>
        <begin position="62"/>
        <end position="189"/>
    </location>
</feature>
<evidence type="ECO:0000313" key="3">
    <source>
        <dbReference type="Proteomes" id="UP000502823"/>
    </source>
</evidence>
<dbReference type="InterPro" id="IPR048366">
    <property type="entry name" value="TNP-like_GBD"/>
</dbReference>
<sequence>MLVQCLNEVLGACQNVGLHIVATVCDMGTNSVKALKLLGATRRKPFFMFQNQAIATIYDPPHLLKCTHNLFLKYDVQFESEHLGSQLSAIAKWEHIVKLYKHDKHKLICMPYKLTDTNLSPAIQSAMKLNLAAQIMSHTVAAGICSLVSEGNEQSLHSFSCHKNSEYLHMAVFVNDINKLFDSFNSVKHAAPGKTLLCPLGDSSPHIGHWTKAAMGIKSWIFLKDGKPVFSKLT</sequence>
<reference evidence="3" key="1">
    <citation type="submission" date="2020-01" db="EMBL/GenBank/DDBJ databases">
        <title>Draft genome sequence of the Termite Coptotermes fromosanus.</title>
        <authorList>
            <person name="Itakura S."/>
            <person name="Yosikawa Y."/>
            <person name="Umezawa K."/>
        </authorList>
    </citation>
    <scope>NUCLEOTIDE SEQUENCE [LARGE SCALE GENOMIC DNA]</scope>
</reference>
<comment type="caution">
    <text evidence="2">The sequence shown here is derived from an EMBL/GenBank/DDBJ whole genome shotgun (WGS) entry which is preliminary data.</text>
</comment>
<accession>A0A6L2PTJ4</accession>
<dbReference type="EMBL" id="BLKM01011808">
    <property type="protein sequence ID" value="GFG34512.1"/>
    <property type="molecule type" value="Genomic_DNA"/>
</dbReference>
<evidence type="ECO:0000259" key="1">
    <source>
        <dbReference type="Pfam" id="PF21788"/>
    </source>
</evidence>
<organism evidence="2 3">
    <name type="scientific">Coptotermes formosanus</name>
    <name type="common">Formosan subterranean termite</name>
    <dbReference type="NCBI Taxonomy" id="36987"/>
    <lineage>
        <taxon>Eukaryota</taxon>
        <taxon>Metazoa</taxon>
        <taxon>Ecdysozoa</taxon>
        <taxon>Arthropoda</taxon>
        <taxon>Hexapoda</taxon>
        <taxon>Insecta</taxon>
        <taxon>Pterygota</taxon>
        <taxon>Neoptera</taxon>
        <taxon>Polyneoptera</taxon>
        <taxon>Dictyoptera</taxon>
        <taxon>Blattodea</taxon>
        <taxon>Blattoidea</taxon>
        <taxon>Termitoidae</taxon>
        <taxon>Rhinotermitidae</taxon>
        <taxon>Coptotermes</taxon>
    </lineage>
</organism>
<proteinExistence type="predicted"/>
<dbReference type="AlphaFoldDB" id="A0A6L2PTJ4"/>
<name>A0A6L2PTJ4_COPFO</name>
<evidence type="ECO:0000313" key="2">
    <source>
        <dbReference type="EMBL" id="GFG34512.1"/>
    </source>
</evidence>